<keyword evidence="4" id="KW-0804">Transcription</keyword>
<evidence type="ECO:0000256" key="4">
    <source>
        <dbReference type="ARBA" id="ARBA00023163"/>
    </source>
</evidence>
<evidence type="ECO:0000256" key="1">
    <source>
        <dbReference type="ARBA" id="ARBA00004123"/>
    </source>
</evidence>
<evidence type="ECO:0000313" key="8">
    <source>
        <dbReference type="EMBL" id="KAK4805065.1"/>
    </source>
</evidence>
<evidence type="ECO:0000313" key="9">
    <source>
        <dbReference type="Proteomes" id="UP001346149"/>
    </source>
</evidence>
<comment type="caution">
    <text evidence="8">The sequence shown here is derived from an EMBL/GenBank/DDBJ whole genome shotgun (WGS) entry which is preliminary data.</text>
</comment>
<name>A0AAN7MF86_TRANT</name>
<dbReference type="PROSITE" id="PS50863">
    <property type="entry name" value="B3"/>
    <property type="match status" value="2"/>
</dbReference>
<dbReference type="GO" id="GO:0005634">
    <property type="term" value="C:nucleus"/>
    <property type="evidence" value="ECO:0007669"/>
    <property type="project" value="UniProtKB-SubCell"/>
</dbReference>
<feature type="region of interest" description="Disordered" evidence="6">
    <location>
        <begin position="262"/>
        <end position="313"/>
    </location>
</feature>
<feature type="domain" description="TF-B3" evidence="7">
    <location>
        <begin position="58"/>
        <end position="151"/>
    </location>
</feature>
<dbReference type="Gene3D" id="2.40.330.10">
    <property type="entry name" value="DNA-binding pseudobarrel domain"/>
    <property type="match status" value="2"/>
</dbReference>
<feature type="compositionally biased region" description="Basic residues" evidence="6">
    <location>
        <begin position="284"/>
        <end position="295"/>
    </location>
</feature>
<dbReference type="Proteomes" id="UP001346149">
    <property type="component" value="Unassembled WGS sequence"/>
</dbReference>
<dbReference type="InterPro" id="IPR003340">
    <property type="entry name" value="B3_DNA-bd"/>
</dbReference>
<dbReference type="SMART" id="SM01019">
    <property type="entry name" value="B3"/>
    <property type="match status" value="2"/>
</dbReference>
<comment type="subcellular location">
    <subcellularLocation>
        <location evidence="1">Nucleus</location>
    </subcellularLocation>
</comment>
<dbReference type="InterPro" id="IPR015300">
    <property type="entry name" value="DNA-bd_pseudobarrel_sf"/>
</dbReference>
<keyword evidence="2" id="KW-0805">Transcription regulation</keyword>
<dbReference type="PANTHER" id="PTHR31920:SF37">
    <property type="entry name" value="B3 DOMAIN-CONTAINING TRANSCRIPTION FACTOR VRN1"/>
    <property type="match status" value="1"/>
</dbReference>
<reference evidence="8 9" key="1">
    <citation type="journal article" date="2023" name="Hortic Res">
        <title>Pangenome of water caltrop reveals structural variations and asymmetric subgenome divergence after allopolyploidization.</title>
        <authorList>
            <person name="Zhang X."/>
            <person name="Chen Y."/>
            <person name="Wang L."/>
            <person name="Yuan Y."/>
            <person name="Fang M."/>
            <person name="Shi L."/>
            <person name="Lu R."/>
            <person name="Comes H.P."/>
            <person name="Ma Y."/>
            <person name="Chen Y."/>
            <person name="Huang G."/>
            <person name="Zhou Y."/>
            <person name="Zheng Z."/>
            <person name="Qiu Y."/>
        </authorList>
    </citation>
    <scope>NUCLEOTIDE SEQUENCE [LARGE SCALE GENOMIC DNA]</scope>
    <source>
        <strain evidence="8">F231</strain>
    </source>
</reference>
<dbReference type="PANTHER" id="PTHR31920">
    <property type="entry name" value="B3 DOMAIN-CONTAINING"/>
    <property type="match status" value="1"/>
</dbReference>
<accession>A0AAN7MF86</accession>
<evidence type="ECO:0000256" key="3">
    <source>
        <dbReference type="ARBA" id="ARBA00023125"/>
    </source>
</evidence>
<feature type="domain" description="TF-B3" evidence="7">
    <location>
        <begin position="349"/>
        <end position="444"/>
    </location>
</feature>
<evidence type="ECO:0000259" key="7">
    <source>
        <dbReference type="PROSITE" id="PS50863"/>
    </source>
</evidence>
<evidence type="ECO:0000256" key="6">
    <source>
        <dbReference type="SAM" id="MobiDB-lite"/>
    </source>
</evidence>
<dbReference type="EMBL" id="JAXQNO010000001">
    <property type="protein sequence ID" value="KAK4805065.1"/>
    <property type="molecule type" value="Genomic_DNA"/>
</dbReference>
<sequence>MSLYHDSAGHLRISKKQAGVVVSRKKRGGGGGRREERSGFCLVDPVYVSGDPTMPRPYFYKLVLLSTIKEKRLRIPENFLRKFRDELSHVATLHVSDGHIWRVGVRKADNKFWFHDGWEDFSDHYSISVGYFLIFRYEGNSIFNVYIYNLTTSEISYQPHGHGPAGGEQYHQVRRYTPWNEMEDEESSDALDSAAQYRATPDSLKKKGANSSSSIDQLSLSQSFNPTPLQSLFNGNVHPPAKNVLQLHPAVRPTAQEALYSGGVRVKSPEEEGKMLPQGEEGKKTKKRGRKKRKIGSNEPIPSNEPNEESETRYKFYASASTRKRTVTAEERERAINAAKMYEPHNPFCRVVLRPSYLYRGCIMYLPSCFAEKHLTGVSGFIKLQRADGKQWPVRCLYKGGRAKLSQGWYDFSLENNLEEGDVCIFELIAAREIILKVTTFRVMDDAVLLTHHPR</sequence>
<dbReference type="InterPro" id="IPR050655">
    <property type="entry name" value="Plant_B3_domain"/>
</dbReference>
<keyword evidence="9" id="KW-1185">Reference proteome</keyword>
<keyword evidence="3" id="KW-0238">DNA-binding</keyword>
<organism evidence="8 9">
    <name type="scientific">Trapa natans</name>
    <name type="common">Water chestnut</name>
    <dbReference type="NCBI Taxonomy" id="22666"/>
    <lineage>
        <taxon>Eukaryota</taxon>
        <taxon>Viridiplantae</taxon>
        <taxon>Streptophyta</taxon>
        <taxon>Embryophyta</taxon>
        <taxon>Tracheophyta</taxon>
        <taxon>Spermatophyta</taxon>
        <taxon>Magnoliopsida</taxon>
        <taxon>eudicotyledons</taxon>
        <taxon>Gunneridae</taxon>
        <taxon>Pentapetalae</taxon>
        <taxon>rosids</taxon>
        <taxon>malvids</taxon>
        <taxon>Myrtales</taxon>
        <taxon>Lythraceae</taxon>
        <taxon>Trapa</taxon>
    </lineage>
</organism>
<gene>
    <name evidence="8" type="ORF">SAY86_004882</name>
</gene>
<dbReference type="SUPFAM" id="SSF101936">
    <property type="entry name" value="DNA-binding pseudobarrel domain"/>
    <property type="match status" value="2"/>
</dbReference>
<proteinExistence type="predicted"/>
<evidence type="ECO:0000256" key="5">
    <source>
        <dbReference type="ARBA" id="ARBA00023242"/>
    </source>
</evidence>
<protein>
    <recommendedName>
        <fullName evidence="7">TF-B3 domain-containing protein</fullName>
    </recommendedName>
</protein>
<dbReference type="CDD" id="cd10017">
    <property type="entry name" value="B3_DNA"/>
    <property type="match status" value="2"/>
</dbReference>
<dbReference type="GO" id="GO:0003677">
    <property type="term" value="F:DNA binding"/>
    <property type="evidence" value="ECO:0007669"/>
    <property type="project" value="UniProtKB-KW"/>
</dbReference>
<dbReference type="Pfam" id="PF02362">
    <property type="entry name" value="B3"/>
    <property type="match status" value="2"/>
</dbReference>
<evidence type="ECO:0000256" key="2">
    <source>
        <dbReference type="ARBA" id="ARBA00023015"/>
    </source>
</evidence>
<dbReference type="AlphaFoldDB" id="A0AAN7MF86"/>
<keyword evidence="5" id="KW-0539">Nucleus</keyword>